<dbReference type="Pfam" id="PF14659">
    <property type="entry name" value="Phage_int_SAM_3"/>
    <property type="match status" value="1"/>
</dbReference>
<proteinExistence type="inferred from homology"/>
<keyword evidence="3" id="KW-0808">Transferase</keyword>
<keyword evidence="4" id="KW-0378">Hydrolase</keyword>
<dbReference type="GO" id="GO:0044826">
    <property type="term" value="P:viral genome integration into host DNA"/>
    <property type="evidence" value="ECO:0007669"/>
    <property type="project" value="UniProtKB-KW"/>
</dbReference>
<feature type="domain" description="Tyr recombinase" evidence="10">
    <location>
        <begin position="173"/>
        <end position="360"/>
    </location>
</feature>
<accession>A0A6J5STS2</accession>
<dbReference type="GO" id="GO:0016787">
    <property type="term" value="F:hydrolase activity"/>
    <property type="evidence" value="ECO:0007669"/>
    <property type="project" value="UniProtKB-KW"/>
</dbReference>
<evidence type="ECO:0000256" key="4">
    <source>
        <dbReference type="ARBA" id="ARBA00022801"/>
    </source>
</evidence>
<dbReference type="InterPro" id="IPR050090">
    <property type="entry name" value="Tyrosine_recombinase_XerCD"/>
</dbReference>
<comment type="similarity">
    <text evidence="1">Belongs to the 'phage' integrase family.</text>
</comment>
<sequence length="388" mass="43481">MTRRDLGTIRSVGKNLWRVEVSAGRDPYTGKRLRPSSTVRGTKAEANRELARLALDNGKGKALKSSLSLASYVSDVYLPFKAQKRRTRTVEAYESHLRNYILPYLGHVPLADLDAQTIDHWLARLQTEKPHLSARTYAHAYTVLHTALKQAVRWSYIPLDPMSGTERPQVVERDFELWDADQIAHALDAFAGDSLELLIVLALGCGMRRSECFGLTWENVDLEAGEVRVVQGLHYSPSRGLFLEPPKSKRSRRTISLPSWAIERLANHARERGPVIRGKDDGFVNPNTMGKVFPIKCRQFGLPYIPLRDLRHSHATVLIEEGVDLTIVSRRMGHSGTGITDAFYVRPTRKADQGAASALDKLGNVDLSTSRVVDLETRRGSRSHTGER</sequence>
<dbReference type="EMBL" id="LR797470">
    <property type="protein sequence ID" value="CAB4218124.1"/>
    <property type="molecule type" value="Genomic_DNA"/>
</dbReference>
<evidence type="ECO:0000256" key="7">
    <source>
        <dbReference type="ARBA" id="ARBA00023172"/>
    </source>
</evidence>
<keyword evidence="7" id="KW-0233">DNA recombination</keyword>
<organism evidence="12">
    <name type="scientific">uncultured Caudovirales phage</name>
    <dbReference type="NCBI Taxonomy" id="2100421"/>
    <lineage>
        <taxon>Viruses</taxon>
        <taxon>Duplodnaviria</taxon>
        <taxon>Heunggongvirae</taxon>
        <taxon>Uroviricota</taxon>
        <taxon>Caudoviricetes</taxon>
        <taxon>Peduoviridae</taxon>
        <taxon>Maltschvirus</taxon>
        <taxon>Maltschvirus maltsch</taxon>
    </lineage>
</organism>
<dbReference type="GO" id="GO:0015074">
    <property type="term" value="P:DNA integration"/>
    <property type="evidence" value="ECO:0007669"/>
    <property type="project" value="UniProtKB-KW"/>
</dbReference>
<dbReference type="PANTHER" id="PTHR30349:SF91">
    <property type="entry name" value="INTA PROTEIN"/>
    <property type="match status" value="1"/>
</dbReference>
<dbReference type="InterPro" id="IPR010998">
    <property type="entry name" value="Integrase_recombinase_N"/>
</dbReference>
<dbReference type="InterPro" id="IPR004107">
    <property type="entry name" value="Integrase_SAM-like_N"/>
</dbReference>
<dbReference type="GO" id="GO:0016740">
    <property type="term" value="F:transferase activity"/>
    <property type="evidence" value="ECO:0007669"/>
    <property type="project" value="UniProtKB-KW"/>
</dbReference>
<dbReference type="GO" id="GO:0003677">
    <property type="term" value="F:DNA binding"/>
    <property type="evidence" value="ECO:0007669"/>
    <property type="project" value="UniProtKB-UniRule"/>
</dbReference>
<evidence type="ECO:0000256" key="3">
    <source>
        <dbReference type="ARBA" id="ARBA00022679"/>
    </source>
</evidence>
<evidence type="ECO:0000256" key="6">
    <source>
        <dbReference type="ARBA" id="ARBA00023125"/>
    </source>
</evidence>
<keyword evidence="8" id="KW-1179">Viral genome integration</keyword>
<keyword evidence="5" id="KW-0229">DNA integration</keyword>
<evidence type="ECO:0000256" key="9">
    <source>
        <dbReference type="PROSITE-ProRule" id="PRU01248"/>
    </source>
</evidence>
<dbReference type="CDD" id="cd01189">
    <property type="entry name" value="INT_ICEBs1_C_like"/>
    <property type="match status" value="1"/>
</dbReference>
<dbReference type="GO" id="GO:0075713">
    <property type="term" value="P:establishment of integrated proviral latency"/>
    <property type="evidence" value="ECO:0007669"/>
    <property type="project" value="UniProtKB-KW"/>
</dbReference>
<dbReference type="PROSITE" id="PS51898">
    <property type="entry name" value="TYR_RECOMBINASE"/>
    <property type="match status" value="1"/>
</dbReference>
<dbReference type="SUPFAM" id="SSF56349">
    <property type="entry name" value="DNA breaking-rejoining enzymes"/>
    <property type="match status" value="1"/>
</dbReference>
<protein>
    <recommendedName>
        <fullName evidence="2">Integrase</fullName>
    </recommendedName>
</protein>
<keyword evidence="8" id="KW-1160">Virus entry into host cell</keyword>
<dbReference type="Pfam" id="PF00589">
    <property type="entry name" value="Phage_integrase"/>
    <property type="match status" value="1"/>
</dbReference>
<evidence type="ECO:0000256" key="8">
    <source>
        <dbReference type="ARBA" id="ARBA00023195"/>
    </source>
</evidence>
<dbReference type="PANTHER" id="PTHR30349">
    <property type="entry name" value="PHAGE INTEGRASE-RELATED"/>
    <property type="match status" value="1"/>
</dbReference>
<dbReference type="InterPro" id="IPR011010">
    <property type="entry name" value="DNA_brk_join_enz"/>
</dbReference>
<gene>
    <name evidence="12" type="ORF">UFOVP1608_9</name>
</gene>
<reference evidence="12" key="1">
    <citation type="submission" date="2020-05" db="EMBL/GenBank/DDBJ databases">
        <authorList>
            <person name="Chiriac C."/>
            <person name="Salcher M."/>
            <person name="Ghai R."/>
            <person name="Kavagutti S V."/>
        </authorList>
    </citation>
    <scope>NUCLEOTIDE SEQUENCE</scope>
</reference>
<keyword evidence="6 9" id="KW-0238">DNA-binding</keyword>
<dbReference type="Gene3D" id="1.10.443.10">
    <property type="entry name" value="Intergrase catalytic core"/>
    <property type="match status" value="1"/>
</dbReference>
<dbReference type="InterPro" id="IPR013762">
    <property type="entry name" value="Integrase-like_cat_sf"/>
</dbReference>
<evidence type="ECO:0000259" key="10">
    <source>
        <dbReference type="PROSITE" id="PS51898"/>
    </source>
</evidence>
<dbReference type="PROSITE" id="PS51900">
    <property type="entry name" value="CB"/>
    <property type="match status" value="1"/>
</dbReference>
<dbReference type="InterPro" id="IPR044068">
    <property type="entry name" value="CB"/>
</dbReference>
<dbReference type="InterPro" id="IPR002104">
    <property type="entry name" value="Integrase_catalytic"/>
</dbReference>
<evidence type="ECO:0000256" key="5">
    <source>
        <dbReference type="ARBA" id="ARBA00022908"/>
    </source>
</evidence>
<name>A0A6J5STS2_9CAUD</name>
<evidence type="ECO:0000259" key="11">
    <source>
        <dbReference type="PROSITE" id="PS51900"/>
    </source>
</evidence>
<evidence type="ECO:0000256" key="1">
    <source>
        <dbReference type="ARBA" id="ARBA00008857"/>
    </source>
</evidence>
<feature type="domain" description="Core-binding (CB)" evidence="11">
    <location>
        <begin position="64"/>
        <end position="152"/>
    </location>
</feature>
<dbReference type="GO" id="GO:0006310">
    <property type="term" value="P:DNA recombination"/>
    <property type="evidence" value="ECO:0007669"/>
    <property type="project" value="UniProtKB-KW"/>
</dbReference>
<dbReference type="Gene3D" id="1.10.150.130">
    <property type="match status" value="1"/>
</dbReference>
<evidence type="ECO:0000313" key="12">
    <source>
        <dbReference type="EMBL" id="CAB4218124.1"/>
    </source>
</evidence>
<evidence type="ECO:0000256" key="2">
    <source>
        <dbReference type="ARBA" id="ARBA00016082"/>
    </source>
</evidence>